<dbReference type="EMBL" id="LPWF01000024">
    <property type="protein sequence ID" value="ODR97805.1"/>
    <property type="molecule type" value="Genomic_DNA"/>
</dbReference>
<feature type="chain" id="PRO_5009138719" evidence="1">
    <location>
        <begin position="25"/>
        <end position="77"/>
    </location>
</feature>
<gene>
    <name evidence="2" type="ORF">AUC69_01425</name>
</gene>
<dbReference type="Proteomes" id="UP000094472">
    <property type="component" value="Unassembled WGS sequence"/>
</dbReference>
<comment type="caution">
    <text evidence="2">The sequence shown here is derived from an EMBL/GenBank/DDBJ whole genome shotgun (WGS) entry which is preliminary data.</text>
</comment>
<feature type="signal peptide" evidence="1">
    <location>
        <begin position="1"/>
        <end position="24"/>
    </location>
</feature>
<accession>A0A1E3VWA7</accession>
<dbReference type="AlphaFoldDB" id="A0A1E3VWA7"/>
<evidence type="ECO:0000313" key="2">
    <source>
        <dbReference type="EMBL" id="ODR97805.1"/>
    </source>
</evidence>
<keyword evidence="1" id="KW-0732">Signal</keyword>
<organism evidence="2 3">
    <name type="scientific">Methyloceanibacter superfactus</name>
    <dbReference type="NCBI Taxonomy" id="1774969"/>
    <lineage>
        <taxon>Bacteria</taxon>
        <taxon>Pseudomonadati</taxon>
        <taxon>Pseudomonadota</taxon>
        <taxon>Alphaproteobacteria</taxon>
        <taxon>Hyphomicrobiales</taxon>
        <taxon>Hyphomicrobiaceae</taxon>
        <taxon>Methyloceanibacter</taxon>
    </lineage>
</organism>
<reference evidence="2 3" key="1">
    <citation type="journal article" date="2016" name="Environ. Microbiol.">
        <title>New Methyloceanibacter diversity from North Sea sediments includes methanotroph containing solely the soluble methane monooxygenase.</title>
        <authorList>
            <person name="Vekeman B."/>
            <person name="Kerckhof F.M."/>
            <person name="Cremers G."/>
            <person name="de Vos P."/>
            <person name="Vandamme P."/>
            <person name="Boon N."/>
            <person name="Op den Camp H.J."/>
            <person name="Heylen K."/>
        </authorList>
    </citation>
    <scope>NUCLEOTIDE SEQUENCE [LARGE SCALE GENOMIC DNA]</scope>
    <source>
        <strain evidence="2 3">R-67175</strain>
    </source>
</reference>
<sequence length="77" mass="8669">METDMRPLIIGLSFLVLSMTAALAAESVGQRWEESLLTHKRNGTLPGPRPGQKCLWSEQLNGCLWYTPGKWNLNLQN</sequence>
<protein>
    <submittedName>
        <fullName evidence="2">Uncharacterized protein</fullName>
    </submittedName>
</protein>
<evidence type="ECO:0000313" key="3">
    <source>
        <dbReference type="Proteomes" id="UP000094472"/>
    </source>
</evidence>
<name>A0A1E3VWA7_9HYPH</name>
<proteinExistence type="predicted"/>
<keyword evidence="3" id="KW-1185">Reference proteome</keyword>
<evidence type="ECO:0000256" key="1">
    <source>
        <dbReference type="SAM" id="SignalP"/>
    </source>
</evidence>